<accession>A0AAD9XHN8</accession>
<dbReference type="SUPFAM" id="SSF56219">
    <property type="entry name" value="DNase I-like"/>
    <property type="match status" value="1"/>
</dbReference>
<dbReference type="AlphaFoldDB" id="A0AAD9XHN8"/>
<dbReference type="PANTHER" id="PTHR33710:SF64">
    <property type="entry name" value="ENDONUCLEASE_EXONUCLEASE_PHOSPHATASE DOMAIN-CONTAINING PROTEIN"/>
    <property type="match status" value="1"/>
</dbReference>
<proteinExistence type="predicted"/>
<name>A0AAD9XHN8_9ROSI</name>
<reference evidence="1" key="1">
    <citation type="journal article" date="2023" name="Plant J.">
        <title>Genome sequences and population genomics provide insights into the demographic history, inbreeding, and mutation load of two 'living fossil' tree species of Dipteronia.</title>
        <authorList>
            <person name="Feng Y."/>
            <person name="Comes H.P."/>
            <person name="Chen J."/>
            <person name="Zhu S."/>
            <person name="Lu R."/>
            <person name="Zhang X."/>
            <person name="Li P."/>
            <person name="Qiu J."/>
            <person name="Olsen K.M."/>
            <person name="Qiu Y."/>
        </authorList>
    </citation>
    <scope>NUCLEOTIDE SEQUENCE</scope>
    <source>
        <strain evidence="1">KIB01</strain>
    </source>
</reference>
<dbReference type="PANTHER" id="PTHR33710">
    <property type="entry name" value="BNAC02G09200D PROTEIN"/>
    <property type="match status" value="1"/>
</dbReference>
<dbReference type="EMBL" id="JANJYI010000002">
    <property type="protein sequence ID" value="KAK2659183.1"/>
    <property type="molecule type" value="Genomic_DNA"/>
</dbReference>
<gene>
    <name evidence="1" type="ORF">Ddye_005716</name>
</gene>
<comment type="caution">
    <text evidence="1">The sequence shown here is derived from an EMBL/GenBank/DDBJ whole genome shotgun (WGS) entry which is preliminary data.</text>
</comment>
<evidence type="ECO:0008006" key="3">
    <source>
        <dbReference type="Google" id="ProtNLM"/>
    </source>
</evidence>
<organism evidence="1 2">
    <name type="scientific">Dipteronia dyeriana</name>
    <dbReference type="NCBI Taxonomy" id="168575"/>
    <lineage>
        <taxon>Eukaryota</taxon>
        <taxon>Viridiplantae</taxon>
        <taxon>Streptophyta</taxon>
        <taxon>Embryophyta</taxon>
        <taxon>Tracheophyta</taxon>
        <taxon>Spermatophyta</taxon>
        <taxon>Magnoliopsida</taxon>
        <taxon>eudicotyledons</taxon>
        <taxon>Gunneridae</taxon>
        <taxon>Pentapetalae</taxon>
        <taxon>rosids</taxon>
        <taxon>malvids</taxon>
        <taxon>Sapindales</taxon>
        <taxon>Sapindaceae</taxon>
        <taxon>Hippocastanoideae</taxon>
        <taxon>Acereae</taxon>
        <taxon>Dipteronia</taxon>
    </lineage>
</organism>
<dbReference type="Gene3D" id="3.60.10.10">
    <property type="entry name" value="Endonuclease/exonuclease/phosphatase"/>
    <property type="match status" value="1"/>
</dbReference>
<dbReference type="Proteomes" id="UP001280121">
    <property type="component" value="Unassembled WGS sequence"/>
</dbReference>
<protein>
    <recommendedName>
        <fullName evidence="3">Endonuclease/exonuclease/phosphatase domain-containing protein</fullName>
    </recommendedName>
</protein>
<sequence>MVAYNCNYNLAFAEKAYKEDVMVQYTIFVEVESIAKEDEMVQDSIIAKLRSRKPGSSKEEISSGHSMKTRNSKARPSKAVNVCSVVDEPSKVLQTGVALGFDFFEREQELESVLPRREEEDELRLNEIRVRVESEGASGGLISLWNEDLFSVEACITSKRCIILVEELRVLKKKVIFCNVYASNVEIERKDLWDYLVNVQNSLPLPWCIGKDFNSVLNVSERKGDGCYMGSILNFNAFVLKARVVDILLEGGSFTWSNNRERASWARLDCFLLSPEFLSWYPSLLQRSFPRSLLDHNVICIGERQEDWGPKPFCFFNGWLEDKALMNEAIEGWKDCFKGGGF</sequence>
<dbReference type="InterPro" id="IPR036691">
    <property type="entry name" value="Endo/exonu/phosph_ase_sf"/>
</dbReference>
<keyword evidence="2" id="KW-1185">Reference proteome</keyword>
<evidence type="ECO:0000313" key="2">
    <source>
        <dbReference type="Proteomes" id="UP001280121"/>
    </source>
</evidence>
<evidence type="ECO:0000313" key="1">
    <source>
        <dbReference type="EMBL" id="KAK2659183.1"/>
    </source>
</evidence>